<dbReference type="PANTHER" id="PTHR45938">
    <property type="entry name" value="ACP24A4-RELATED"/>
    <property type="match status" value="1"/>
</dbReference>
<dbReference type="GO" id="GO:0005615">
    <property type="term" value="C:extracellular space"/>
    <property type="evidence" value="ECO:0007669"/>
    <property type="project" value="TreeGrafter"/>
</dbReference>
<dbReference type="SUPFAM" id="SSF57362">
    <property type="entry name" value="BPTI-like"/>
    <property type="match status" value="2"/>
</dbReference>
<dbReference type="GO" id="GO:0004867">
    <property type="term" value="F:serine-type endopeptidase inhibitor activity"/>
    <property type="evidence" value="ECO:0007669"/>
    <property type="project" value="InterPro"/>
</dbReference>
<evidence type="ECO:0000256" key="1">
    <source>
        <dbReference type="ARBA" id="ARBA00004613"/>
    </source>
</evidence>
<dbReference type="PROSITE" id="PS50279">
    <property type="entry name" value="BPTI_KUNITZ_2"/>
    <property type="match status" value="2"/>
</dbReference>
<dbReference type="InterPro" id="IPR002223">
    <property type="entry name" value="Kunitz_BPTI"/>
</dbReference>
<reference evidence="6" key="1">
    <citation type="submission" date="2015-07" db="EMBL/GenBank/DDBJ databases">
        <title>MeaNS - Measles Nucleotide Surveillance Program.</title>
        <authorList>
            <person name="Tran T."/>
            <person name="Druce J."/>
        </authorList>
    </citation>
    <scope>NUCLEOTIDE SEQUENCE</scope>
    <source>
        <strain evidence="6">UCB-OBI-ISO-001</strain>
        <tissue evidence="6">Gonad</tissue>
    </source>
</reference>
<keyword evidence="3" id="KW-0732">Signal</keyword>
<dbReference type="Gene3D" id="4.10.410.10">
    <property type="entry name" value="Pancreatic trypsin inhibitor Kunitz domain"/>
    <property type="match status" value="2"/>
</dbReference>
<dbReference type="AlphaFoldDB" id="A0A0L8HVI4"/>
<dbReference type="PRINTS" id="PR00759">
    <property type="entry name" value="BASICPTASE"/>
</dbReference>
<proteinExistence type="predicted"/>
<dbReference type="InterPro" id="IPR036880">
    <property type="entry name" value="Kunitz_BPTI_sf"/>
</dbReference>
<evidence type="ECO:0000259" key="5">
    <source>
        <dbReference type="PROSITE" id="PS50279"/>
    </source>
</evidence>
<evidence type="ECO:0000256" key="4">
    <source>
        <dbReference type="ARBA" id="ARBA00023157"/>
    </source>
</evidence>
<gene>
    <name evidence="6" type="ORF">OCBIM_22004911mg</name>
</gene>
<organism evidence="6">
    <name type="scientific">Octopus bimaculoides</name>
    <name type="common">California two-spotted octopus</name>
    <dbReference type="NCBI Taxonomy" id="37653"/>
    <lineage>
        <taxon>Eukaryota</taxon>
        <taxon>Metazoa</taxon>
        <taxon>Spiralia</taxon>
        <taxon>Lophotrochozoa</taxon>
        <taxon>Mollusca</taxon>
        <taxon>Cephalopoda</taxon>
        <taxon>Coleoidea</taxon>
        <taxon>Octopodiformes</taxon>
        <taxon>Octopoda</taxon>
        <taxon>Incirrata</taxon>
        <taxon>Octopodidae</taxon>
        <taxon>Octopus</taxon>
    </lineage>
</organism>
<sequence length="151" mass="18770">MDIFSKLSVCNFPSNYGGCYQSHSPYWFYHSGRRRCMRTWNRCPRNPNNFRSRRQCKKVCVREVIQDFVCRQPLDEGVYCHHCRRRHRCGQRKFYYDRRTHSCRRFYYFGCGGNSNNFYSRWDCKCRCIYNRYDDFFNWLKCKFGSKRQRP</sequence>
<comment type="subcellular location">
    <subcellularLocation>
        <location evidence="1">Secreted</location>
    </subcellularLocation>
</comment>
<feature type="domain" description="BPTI/Kunitz inhibitor" evidence="5">
    <location>
        <begin position="70"/>
        <end position="128"/>
    </location>
</feature>
<name>A0A0L8HVI4_OCTBM</name>
<dbReference type="PANTHER" id="PTHR45938:SF11">
    <property type="entry name" value="WAP, KAZAL, IMMUNOGLOBULIN, KUNITZ AND NTR DOMAIN-CONTAINING PROTEIN 2-LIKE"/>
    <property type="match status" value="1"/>
</dbReference>
<feature type="domain" description="BPTI/Kunitz inhibitor" evidence="5">
    <location>
        <begin position="10"/>
        <end position="60"/>
    </location>
</feature>
<dbReference type="GO" id="GO:0050431">
    <property type="term" value="F:transforming growth factor beta binding"/>
    <property type="evidence" value="ECO:0007669"/>
    <property type="project" value="TreeGrafter"/>
</dbReference>
<dbReference type="STRING" id="37653.A0A0L8HVI4"/>
<dbReference type="Pfam" id="PF00014">
    <property type="entry name" value="Kunitz_BPTI"/>
    <property type="match status" value="2"/>
</dbReference>
<dbReference type="SMART" id="SM00131">
    <property type="entry name" value="KU"/>
    <property type="match status" value="2"/>
</dbReference>
<accession>A0A0L8HVI4</accession>
<keyword evidence="2" id="KW-0964">Secreted</keyword>
<protein>
    <recommendedName>
        <fullName evidence="5">BPTI/Kunitz inhibitor domain-containing protein</fullName>
    </recommendedName>
</protein>
<dbReference type="PROSITE" id="PS00280">
    <property type="entry name" value="BPTI_KUNITZ_1"/>
    <property type="match status" value="1"/>
</dbReference>
<dbReference type="GO" id="GO:0048019">
    <property type="term" value="F:receptor antagonist activity"/>
    <property type="evidence" value="ECO:0007669"/>
    <property type="project" value="TreeGrafter"/>
</dbReference>
<evidence type="ECO:0000256" key="3">
    <source>
        <dbReference type="ARBA" id="ARBA00022729"/>
    </source>
</evidence>
<keyword evidence="4" id="KW-1015">Disulfide bond</keyword>
<dbReference type="InterPro" id="IPR020901">
    <property type="entry name" value="Prtase_inh_Kunz-CS"/>
</dbReference>
<evidence type="ECO:0000313" key="6">
    <source>
        <dbReference type="EMBL" id="KOF93207.1"/>
    </source>
</evidence>
<dbReference type="EMBL" id="KQ417213">
    <property type="protein sequence ID" value="KOF93207.1"/>
    <property type="molecule type" value="Genomic_DNA"/>
</dbReference>
<evidence type="ECO:0000256" key="2">
    <source>
        <dbReference type="ARBA" id="ARBA00022525"/>
    </source>
</evidence>